<evidence type="ECO:0000256" key="7">
    <source>
        <dbReference type="ARBA" id="ARBA00022741"/>
    </source>
</evidence>
<keyword evidence="5" id="KW-0808">Transferase</keyword>
<dbReference type="SUPFAM" id="SSF47384">
    <property type="entry name" value="Homodimeric domain of signal transducing histidine kinase"/>
    <property type="match status" value="1"/>
</dbReference>
<evidence type="ECO:0000256" key="12">
    <source>
        <dbReference type="ARBA" id="ARBA00023136"/>
    </source>
</evidence>
<dbReference type="Pfam" id="PF02518">
    <property type="entry name" value="HATPase_c"/>
    <property type="match status" value="1"/>
</dbReference>
<feature type="transmembrane region" description="Helical" evidence="13">
    <location>
        <begin position="35"/>
        <end position="57"/>
    </location>
</feature>
<evidence type="ECO:0000256" key="1">
    <source>
        <dbReference type="ARBA" id="ARBA00000085"/>
    </source>
</evidence>
<comment type="caution">
    <text evidence="15">The sequence shown here is derived from an EMBL/GenBank/DDBJ whole genome shotgun (WGS) entry which is preliminary data.</text>
</comment>
<keyword evidence="12 13" id="KW-0472">Membrane</keyword>
<dbReference type="SMART" id="SM00388">
    <property type="entry name" value="HisKA"/>
    <property type="match status" value="1"/>
</dbReference>
<evidence type="ECO:0000256" key="9">
    <source>
        <dbReference type="ARBA" id="ARBA00022840"/>
    </source>
</evidence>
<name>A0ABQ4LZ86_9BACL</name>
<evidence type="ECO:0000259" key="14">
    <source>
        <dbReference type="PROSITE" id="PS50109"/>
    </source>
</evidence>
<dbReference type="PROSITE" id="PS50109">
    <property type="entry name" value="HIS_KIN"/>
    <property type="match status" value="1"/>
</dbReference>
<dbReference type="SMART" id="SM00387">
    <property type="entry name" value="HATPase_c"/>
    <property type="match status" value="1"/>
</dbReference>
<keyword evidence="4" id="KW-1003">Cell membrane</keyword>
<dbReference type="InterPro" id="IPR036097">
    <property type="entry name" value="HisK_dim/P_sf"/>
</dbReference>
<sequence>MFLRYVAYKKSWIFLFLALLVFTDVLILLDHGIAVHASSVIYLNVLFLLVFAVFLIWRYKTETKYAAALAARSQEMHEDWLETLPKPAFYPDEVTNDILRAADLFYRRKLSDVKQAQLIENDFTSSWIHEVKAPLTAMKLTIDANRSDPAIRKIEAEWLRIHLLIDRQLHMARLPSLESDYVLEPASVRRLAAEEVRDLASWCMEKNIAVEFEGEDAEVVTDRKWCRFILRQLLTNAVKYSPEGGIIVIGTSVTENGNAVLNMKDEGPGIASHDLPRIFDKGFTGGNGRIQNAATGLGLYLAQTVASKIGITLQAQSEPPNGTNMRMIFAAKNEFEAIRRGMLT</sequence>
<keyword evidence="8" id="KW-0418">Kinase</keyword>
<evidence type="ECO:0000313" key="16">
    <source>
        <dbReference type="Proteomes" id="UP000680638"/>
    </source>
</evidence>
<gene>
    <name evidence="15" type="primary">bceS</name>
    <name evidence="15" type="ORF">J21TS3_32740</name>
</gene>
<evidence type="ECO:0000256" key="13">
    <source>
        <dbReference type="SAM" id="Phobius"/>
    </source>
</evidence>
<dbReference type="InterPro" id="IPR036890">
    <property type="entry name" value="HATPase_C_sf"/>
</dbReference>
<feature type="domain" description="Histidine kinase" evidence="14">
    <location>
        <begin position="126"/>
        <end position="333"/>
    </location>
</feature>
<organism evidence="15 16">
    <name type="scientific">Paenibacillus cookii</name>
    <dbReference type="NCBI Taxonomy" id="157839"/>
    <lineage>
        <taxon>Bacteria</taxon>
        <taxon>Bacillati</taxon>
        <taxon>Bacillota</taxon>
        <taxon>Bacilli</taxon>
        <taxon>Bacillales</taxon>
        <taxon>Paenibacillaceae</taxon>
        <taxon>Paenibacillus</taxon>
    </lineage>
</organism>
<comment type="subcellular location">
    <subcellularLocation>
        <location evidence="2">Cell membrane</location>
        <topology evidence="2">Multi-pass membrane protein</topology>
    </subcellularLocation>
</comment>
<feature type="transmembrane region" description="Helical" evidence="13">
    <location>
        <begin position="12"/>
        <end position="29"/>
    </location>
</feature>
<evidence type="ECO:0000256" key="4">
    <source>
        <dbReference type="ARBA" id="ARBA00022475"/>
    </source>
</evidence>
<keyword evidence="11" id="KW-0902">Two-component regulatory system</keyword>
<proteinExistence type="predicted"/>
<keyword evidence="16" id="KW-1185">Reference proteome</keyword>
<evidence type="ECO:0000256" key="8">
    <source>
        <dbReference type="ARBA" id="ARBA00022777"/>
    </source>
</evidence>
<dbReference type="PANTHER" id="PTHR45453">
    <property type="entry name" value="PHOSPHATE REGULON SENSOR PROTEIN PHOR"/>
    <property type="match status" value="1"/>
</dbReference>
<evidence type="ECO:0000256" key="2">
    <source>
        <dbReference type="ARBA" id="ARBA00004651"/>
    </source>
</evidence>
<evidence type="ECO:0000256" key="3">
    <source>
        <dbReference type="ARBA" id="ARBA00012438"/>
    </source>
</evidence>
<evidence type="ECO:0000256" key="6">
    <source>
        <dbReference type="ARBA" id="ARBA00022692"/>
    </source>
</evidence>
<keyword evidence="10 13" id="KW-1133">Transmembrane helix</keyword>
<evidence type="ECO:0000256" key="11">
    <source>
        <dbReference type="ARBA" id="ARBA00023012"/>
    </source>
</evidence>
<keyword evidence="9" id="KW-0067">ATP-binding</keyword>
<evidence type="ECO:0000256" key="5">
    <source>
        <dbReference type="ARBA" id="ARBA00022679"/>
    </source>
</evidence>
<accession>A0ABQ4LZ86</accession>
<dbReference type="Gene3D" id="3.30.565.10">
    <property type="entry name" value="Histidine kinase-like ATPase, C-terminal domain"/>
    <property type="match status" value="1"/>
</dbReference>
<dbReference type="InterPro" id="IPR003594">
    <property type="entry name" value="HATPase_dom"/>
</dbReference>
<dbReference type="PANTHER" id="PTHR45453:SF2">
    <property type="entry name" value="HISTIDINE KINASE"/>
    <property type="match status" value="1"/>
</dbReference>
<dbReference type="InterPro" id="IPR050351">
    <property type="entry name" value="BphY/WalK/GraS-like"/>
</dbReference>
<dbReference type="SUPFAM" id="SSF55874">
    <property type="entry name" value="ATPase domain of HSP90 chaperone/DNA topoisomerase II/histidine kinase"/>
    <property type="match status" value="1"/>
</dbReference>
<dbReference type="EMBL" id="BORW01000018">
    <property type="protein sequence ID" value="GIO68453.1"/>
    <property type="molecule type" value="Genomic_DNA"/>
</dbReference>
<dbReference type="InterPro" id="IPR003661">
    <property type="entry name" value="HisK_dim/P_dom"/>
</dbReference>
<dbReference type="EC" id="2.7.13.3" evidence="3"/>
<dbReference type="Proteomes" id="UP000680638">
    <property type="component" value="Unassembled WGS sequence"/>
</dbReference>
<protein>
    <recommendedName>
        <fullName evidence="3">histidine kinase</fullName>
        <ecNumber evidence="3">2.7.13.3</ecNumber>
    </recommendedName>
</protein>
<dbReference type="InterPro" id="IPR005467">
    <property type="entry name" value="His_kinase_dom"/>
</dbReference>
<reference evidence="15 16" key="1">
    <citation type="submission" date="2021-03" db="EMBL/GenBank/DDBJ databases">
        <title>Antimicrobial resistance genes in bacteria isolated from Japanese honey, and their potential for conferring macrolide and lincosamide resistance in the American foulbrood pathogen Paenibacillus larvae.</title>
        <authorList>
            <person name="Okamoto M."/>
            <person name="Kumagai M."/>
            <person name="Kanamori H."/>
            <person name="Takamatsu D."/>
        </authorList>
    </citation>
    <scope>NUCLEOTIDE SEQUENCE [LARGE SCALE GENOMIC DNA]</scope>
    <source>
        <strain evidence="15 16">J21TS3</strain>
    </source>
</reference>
<keyword evidence="7" id="KW-0547">Nucleotide-binding</keyword>
<evidence type="ECO:0000313" key="15">
    <source>
        <dbReference type="EMBL" id="GIO68453.1"/>
    </source>
</evidence>
<keyword evidence="6 13" id="KW-0812">Transmembrane</keyword>
<evidence type="ECO:0000256" key="10">
    <source>
        <dbReference type="ARBA" id="ARBA00022989"/>
    </source>
</evidence>
<dbReference type="RefSeq" id="WP_212950926.1">
    <property type="nucleotide sequence ID" value="NZ_BORW01000018.1"/>
</dbReference>
<comment type="catalytic activity">
    <reaction evidence="1">
        <text>ATP + protein L-histidine = ADP + protein N-phospho-L-histidine.</text>
        <dbReference type="EC" id="2.7.13.3"/>
    </reaction>
</comment>